<comment type="catalytic activity">
    <reaction evidence="7">
        <text>RNA(n) + a ribonucleoside 5'-triphosphate = RNA(n+1) + diphosphate</text>
        <dbReference type="Rhea" id="RHEA:21248"/>
        <dbReference type="Rhea" id="RHEA-COMP:14527"/>
        <dbReference type="Rhea" id="RHEA-COMP:17342"/>
        <dbReference type="ChEBI" id="CHEBI:33019"/>
        <dbReference type="ChEBI" id="CHEBI:61557"/>
        <dbReference type="ChEBI" id="CHEBI:140395"/>
        <dbReference type="EC" id="2.7.7.48"/>
    </reaction>
</comment>
<dbReference type="GO" id="GO:0000166">
    <property type="term" value="F:nucleotide binding"/>
    <property type="evidence" value="ECO:0007669"/>
    <property type="project" value="UniProtKB-KW"/>
</dbReference>
<reference evidence="9" key="1">
    <citation type="journal article" date="2019" name="Virology">
        <title>Identification of diverse arthropod associated viruses in native Australian fleas.</title>
        <authorList>
            <person name="Harvey E."/>
            <person name="Rose K."/>
            <person name="Eden J.S."/>
            <person name="Lawrence A."/>
            <person name="Doggett S.L."/>
            <person name="Holmes E.C."/>
        </authorList>
    </citation>
    <scope>NUCLEOTIDE SEQUENCE</scope>
    <source>
        <strain evidence="9">AFV18</strain>
    </source>
</reference>
<name>A0A5B8XAK8_9TOMB</name>
<evidence type="ECO:0000256" key="6">
    <source>
        <dbReference type="ARBA" id="ARBA00022953"/>
    </source>
</evidence>
<keyword evidence="5 7" id="KW-0547">Nucleotide-binding</keyword>
<dbReference type="SUPFAM" id="SSF56672">
    <property type="entry name" value="DNA/RNA polymerases"/>
    <property type="match status" value="1"/>
</dbReference>
<dbReference type="GO" id="GO:0003723">
    <property type="term" value="F:RNA binding"/>
    <property type="evidence" value="ECO:0007669"/>
    <property type="project" value="InterPro"/>
</dbReference>
<dbReference type="InterPro" id="IPR002166">
    <property type="entry name" value="RNA_pol_HCV"/>
</dbReference>
<keyword evidence="6 7" id="KW-0693">Viral RNA replication</keyword>
<dbReference type="EC" id="2.7.7.48" evidence="1 7"/>
<evidence type="ECO:0000256" key="2">
    <source>
        <dbReference type="ARBA" id="ARBA00022484"/>
    </source>
</evidence>
<dbReference type="InterPro" id="IPR043128">
    <property type="entry name" value="Rev_trsase/Diguanyl_cyclase"/>
</dbReference>
<proteinExistence type="predicted"/>
<organism evidence="9">
    <name type="scientific">Cushing virus</name>
    <dbReference type="NCBI Taxonomy" id="2600346"/>
    <lineage>
        <taxon>Viruses</taxon>
        <taxon>Riboviria</taxon>
        <taxon>Orthornavirae</taxon>
        <taxon>Kitrinoviricota</taxon>
        <taxon>Tolucaviricetes</taxon>
        <taxon>Tolivirales</taxon>
        <taxon>Tombusviridae</taxon>
    </lineage>
</organism>
<keyword evidence="3 7" id="KW-0808">Transferase</keyword>
<evidence type="ECO:0000256" key="4">
    <source>
        <dbReference type="ARBA" id="ARBA00022695"/>
    </source>
</evidence>
<evidence type="ECO:0000259" key="8">
    <source>
        <dbReference type="PROSITE" id="PS50507"/>
    </source>
</evidence>
<evidence type="ECO:0000313" key="9">
    <source>
        <dbReference type="EMBL" id="QED21532.1"/>
    </source>
</evidence>
<keyword evidence="4 7" id="KW-0548">Nucleotidyltransferase</keyword>
<evidence type="ECO:0000256" key="1">
    <source>
        <dbReference type="ARBA" id="ARBA00012494"/>
    </source>
</evidence>
<dbReference type="GO" id="GO:0003968">
    <property type="term" value="F:RNA-directed RNA polymerase activity"/>
    <property type="evidence" value="ECO:0007669"/>
    <property type="project" value="UniProtKB-KW"/>
</dbReference>
<dbReference type="InterPro" id="IPR043502">
    <property type="entry name" value="DNA/RNA_pol_sf"/>
</dbReference>
<keyword evidence="2 7" id="KW-0696">RNA-directed RNA polymerase</keyword>
<protein>
    <recommendedName>
        <fullName evidence="1 7">RNA-directed RNA polymerase</fullName>
        <ecNumber evidence="1 7">2.7.7.48</ecNumber>
    </recommendedName>
</protein>
<dbReference type="PROSITE" id="PS50507">
    <property type="entry name" value="RDRP_SSRNA_POS"/>
    <property type="match status" value="1"/>
</dbReference>
<dbReference type="InterPro" id="IPR007094">
    <property type="entry name" value="RNA-dir_pol_PSvirus"/>
</dbReference>
<sequence length="513" mass="59250">MAQQIKSGGKHKRLLTRTELVQWYSANDNSIRCRRFSLGRSVLYFKAILDPDRWFYYPQDIPATIAAYSNRHKPSKLSDYDPRVGRGTYKYIKKFVRHPRKYTRQQYVDRIVDNTKRAIYQGVCDDLEKGSGYDSRVQPFVKLEKMRTTKYKAPRMIQARDVSFNIEYGVYIKAIEDKLKHDIHFGKGNYLDIGSKIRKLAVKYRYYTEADHSCFDAHITVEQLKVTHTFYQSCFNHDVTLRNLSKKTIVNRCGSRLGIKYKIKGTRMSGDVDTSLGNSLINYGMIMDVLHRLNIKGDAIVNGDDSIIFSDAPIPINEAARLFRLHNQETKLKNSVTNIHKVEFCRTKVVVNSMGQWTLMIDPKRLFDIFGMTYKTTGDYVKYLKQVIACNVACNAANPLFGTWLKLYTNVFGKVSLKEIMDHVYSAVEKKHRSIATRNLIQEPDHGTFNTTMYQAHGNLDYIDDTINTLTNRIKKILTLGHTKITTETLKSQPLTTTIIVDHNNARFLTISH</sequence>
<evidence type="ECO:0000256" key="3">
    <source>
        <dbReference type="ARBA" id="ARBA00022679"/>
    </source>
</evidence>
<evidence type="ECO:0000256" key="5">
    <source>
        <dbReference type="ARBA" id="ARBA00022741"/>
    </source>
</evidence>
<dbReference type="GO" id="GO:0039694">
    <property type="term" value="P:viral RNA genome replication"/>
    <property type="evidence" value="ECO:0007669"/>
    <property type="project" value="InterPro"/>
</dbReference>
<dbReference type="Pfam" id="PF00998">
    <property type="entry name" value="RdRP_3"/>
    <property type="match status" value="1"/>
</dbReference>
<evidence type="ECO:0000256" key="7">
    <source>
        <dbReference type="RuleBase" id="RU363062"/>
    </source>
</evidence>
<accession>A0A5B8XAK8</accession>
<dbReference type="EMBL" id="MN167500">
    <property type="protein sequence ID" value="QED21532.1"/>
    <property type="molecule type" value="Genomic_RNA"/>
</dbReference>
<feature type="domain" description="RdRp catalytic" evidence="8">
    <location>
        <begin position="205"/>
        <end position="318"/>
    </location>
</feature>
<dbReference type="Gene3D" id="3.30.70.270">
    <property type="match status" value="1"/>
</dbReference>